<reference evidence="1 2" key="1">
    <citation type="submission" date="2016-12" db="EMBL/GenBank/DDBJ databases">
        <title>The draft genome sequence of Actinophytocola sp. 11-183.</title>
        <authorList>
            <person name="Wang W."/>
            <person name="Yuan L."/>
        </authorList>
    </citation>
    <scope>NUCLEOTIDE SEQUENCE [LARGE SCALE GENOMIC DNA]</scope>
    <source>
        <strain evidence="1 2">11-183</strain>
    </source>
</reference>
<dbReference type="EMBL" id="MSIE01000026">
    <property type="protein sequence ID" value="OLF16706.1"/>
    <property type="molecule type" value="Genomic_DNA"/>
</dbReference>
<proteinExistence type="predicted"/>
<name>A0A1Q8CQR8_9PSEU</name>
<gene>
    <name evidence="1" type="ORF">BU204_15365</name>
</gene>
<dbReference type="AlphaFoldDB" id="A0A1Q8CQR8"/>
<accession>A0A1Q8CQR8</accession>
<evidence type="ECO:0000313" key="2">
    <source>
        <dbReference type="Proteomes" id="UP000185596"/>
    </source>
</evidence>
<evidence type="ECO:0000313" key="1">
    <source>
        <dbReference type="EMBL" id="OLF16706.1"/>
    </source>
</evidence>
<protein>
    <submittedName>
        <fullName evidence="1">Uncharacterized protein</fullName>
    </submittedName>
</protein>
<comment type="caution">
    <text evidence="1">The sequence shown here is derived from an EMBL/GenBank/DDBJ whole genome shotgun (WGS) entry which is preliminary data.</text>
</comment>
<dbReference type="Proteomes" id="UP000185596">
    <property type="component" value="Unassembled WGS sequence"/>
</dbReference>
<dbReference type="RefSeq" id="WP_075126357.1">
    <property type="nucleotide sequence ID" value="NZ_MSIE01000026.1"/>
</dbReference>
<sequence>MTAYAFKVPNPFGVCAVGQVAVVASSRKEAVQRIKAEGLKVGRGELGSPLKLTDTDLATIEQDPRTIWIRGVGLYVNNTSIDDDPWRPVAQFRGPVRVARSNPFGGCPGSVRHEAAR</sequence>
<organism evidence="1 2">
    <name type="scientific">Actinophytocola xanthii</name>
    <dbReference type="NCBI Taxonomy" id="1912961"/>
    <lineage>
        <taxon>Bacteria</taxon>
        <taxon>Bacillati</taxon>
        <taxon>Actinomycetota</taxon>
        <taxon>Actinomycetes</taxon>
        <taxon>Pseudonocardiales</taxon>
        <taxon>Pseudonocardiaceae</taxon>
    </lineage>
</organism>
<keyword evidence="2" id="KW-1185">Reference proteome</keyword>